<comment type="caution">
    <text evidence="1">The sequence shown here is derived from an EMBL/GenBank/DDBJ whole genome shotgun (WGS) entry which is preliminary data.</text>
</comment>
<name>A0A5N5H563_9ROSA</name>
<gene>
    <name evidence="1" type="ORF">D8674_025268</name>
</gene>
<accession>A0A5N5H563</accession>
<dbReference type="EMBL" id="SMOL01000231">
    <property type="protein sequence ID" value="KAB2623086.1"/>
    <property type="molecule type" value="Genomic_DNA"/>
</dbReference>
<organism evidence="1 2">
    <name type="scientific">Pyrus ussuriensis x Pyrus communis</name>
    <dbReference type="NCBI Taxonomy" id="2448454"/>
    <lineage>
        <taxon>Eukaryota</taxon>
        <taxon>Viridiplantae</taxon>
        <taxon>Streptophyta</taxon>
        <taxon>Embryophyta</taxon>
        <taxon>Tracheophyta</taxon>
        <taxon>Spermatophyta</taxon>
        <taxon>Magnoliopsida</taxon>
        <taxon>eudicotyledons</taxon>
        <taxon>Gunneridae</taxon>
        <taxon>Pentapetalae</taxon>
        <taxon>rosids</taxon>
        <taxon>fabids</taxon>
        <taxon>Rosales</taxon>
        <taxon>Rosaceae</taxon>
        <taxon>Amygdaloideae</taxon>
        <taxon>Maleae</taxon>
        <taxon>Pyrus</taxon>
    </lineage>
</organism>
<dbReference type="AlphaFoldDB" id="A0A5N5H563"/>
<sequence length="88" mass="10039">MKTRSTELPKIPVVSILSSQKLQGTYSRMEVKGFGRIRYAYSFVRELANDPVLREASYDRSPPHIPKHVELDVLGTVVLQIFWYGPSS</sequence>
<proteinExistence type="predicted"/>
<protein>
    <submittedName>
        <fullName evidence="1">Uncharacterized protein</fullName>
    </submittedName>
</protein>
<reference evidence="1 2" key="3">
    <citation type="submission" date="2019-11" db="EMBL/GenBank/DDBJ databases">
        <title>A de novo genome assembly of a pear dwarfing rootstock.</title>
        <authorList>
            <person name="Wang F."/>
            <person name="Wang J."/>
            <person name="Li S."/>
            <person name="Zhang Y."/>
            <person name="Fang M."/>
            <person name="Ma L."/>
            <person name="Zhao Y."/>
            <person name="Jiang S."/>
        </authorList>
    </citation>
    <scope>NUCLEOTIDE SEQUENCE [LARGE SCALE GENOMIC DNA]</scope>
    <source>
        <strain evidence="1">S2</strain>
        <tissue evidence="1">Leaf</tissue>
    </source>
</reference>
<reference evidence="2" key="2">
    <citation type="submission" date="2019-10" db="EMBL/GenBank/DDBJ databases">
        <title>A de novo genome assembly of a pear dwarfing rootstock.</title>
        <authorList>
            <person name="Wang F."/>
            <person name="Wang J."/>
            <person name="Li S."/>
            <person name="Zhang Y."/>
            <person name="Fang M."/>
            <person name="Ma L."/>
            <person name="Zhao Y."/>
            <person name="Jiang S."/>
        </authorList>
    </citation>
    <scope>NUCLEOTIDE SEQUENCE [LARGE SCALE GENOMIC DNA]</scope>
</reference>
<dbReference type="Proteomes" id="UP000327157">
    <property type="component" value="Chromosome 4"/>
</dbReference>
<evidence type="ECO:0000313" key="1">
    <source>
        <dbReference type="EMBL" id="KAB2623086.1"/>
    </source>
</evidence>
<evidence type="ECO:0000313" key="2">
    <source>
        <dbReference type="Proteomes" id="UP000327157"/>
    </source>
</evidence>
<keyword evidence="2" id="KW-1185">Reference proteome</keyword>
<reference evidence="1 2" key="1">
    <citation type="submission" date="2019-09" db="EMBL/GenBank/DDBJ databases">
        <authorList>
            <person name="Ou C."/>
        </authorList>
    </citation>
    <scope>NUCLEOTIDE SEQUENCE [LARGE SCALE GENOMIC DNA]</scope>
    <source>
        <strain evidence="1">S2</strain>
        <tissue evidence="1">Leaf</tissue>
    </source>
</reference>